<sequence length="273" mass="31948">MGNVNATNRWEDRYEKISELGRGYFGVVYKAKRFNIEYYAVKEVNNVSELALQEIKILKDLEHKNIVQFFEHFINNGQLAIVMEYADEGTMLEFRKNLSHQKENELIKEDVIWEVMKQLASPLDYLHQNRIMHRDLKPDNILCFSDQWNELPIFKLSDFGISKHVDGDTQQGYYTGTQIFYACSYTYAAPEVIKGQNYTFSADMWSLGALISFWFNGKHLFTDVEDVLEWEGETSTLSRKFSKFGIRTAVAILLDPDYHNRPDVDDVLSLRYD</sequence>
<dbReference type="PROSITE" id="PS00107">
    <property type="entry name" value="PROTEIN_KINASE_ATP"/>
    <property type="match status" value="1"/>
</dbReference>
<dbReference type="PANTHER" id="PTHR24348:SF68">
    <property type="entry name" value="SERINE_THREONINE-PROTEIN KINASE ATG1C"/>
    <property type="match status" value="1"/>
</dbReference>
<feature type="binding site" evidence="3">
    <location>
        <position position="42"/>
    </location>
    <ligand>
        <name>ATP</name>
        <dbReference type="ChEBI" id="CHEBI:30616"/>
    </ligand>
</feature>
<protein>
    <recommendedName>
        <fullName evidence="5">Protein kinase domain-containing protein</fullName>
    </recommendedName>
</protein>
<comment type="similarity">
    <text evidence="4">Belongs to the protein kinase superfamily.</text>
</comment>
<dbReference type="InterPro" id="IPR011009">
    <property type="entry name" value="Kinase-like_dom_sf"/>
</dbReference>
<evidence type="ECO:0000313" key="6">
    <source>
        <dbReference type="EnsemblMetazoa" id="CLYHEMP006144.1"/>
    </source>
</evidence>
<dbReference type="EnsemblMetazoa" id="CLYHEMT006144.1">
    <property type="protein sequence ID" value="CLYHEMP006144.1"/>
    <property type="gene ID" value="CLYHEMG006144"/>
</dbReference>
<evidence type="ECO:0000256" key="2">
    <source>
        <dbReference type="ARBA" id="ARBA00022840"/>
    </source>
</evidence>
<dbReference type="InterPro" id="IPR000719">
    <property type="entry name" value="Prot_kinase_dom"/>
</dbReference>
<dbReference type="Gene3D" id="1.10.510.10">
    <property type="entry name" value="Transferase(Phosphotransferase) domain 1"/>
    <property type="match status" value="1"/>
</dbReference>
<keyword evidence="4" id="KW-0418">Kinase</keyword>
<feature type="domain" description="Protein kinase" evidence="5">
    <location>
        <begin position="14"/>
        <end position="273"/>
    </location>
</feature>
<evidence type="ECO:0000256" key="4">
    <source>
        <dbReference type="RuleBase" id="RU000304"/>
    </source>
</evidence>
<keyword evidence="2 3" id="KW-0067">ATP-binding</keyword>
<accession>A0A7M5UXV5</accession>
<evidence type="ECO:0000313" key="7">
    <source>
        <dbReference type="Proteomes" id="UP000594262"/>
    </source>
</evidence>
<evidence type="ECO:0000256" key="3">
    <source>
        <dbReference type="PROSITE-ProRule" id="PRU10141"/>
    </source>
</evidence>
<dbReference type="GO" id="GO:0005737">
    <property type="term" value="C:cytoplasm"/>
    <property type="evidence" value="ECO:0007669"/>
    <property type="project" value="TreeGrafter"/>
</dbReference>
<name>A0A7M5UXV5_9CNID</name>
<proteinExistence type="inferred from homology"/>
<keyword evidence="4" id="KW-0808">Transferase</keyword>
<keyword evidence="4" id="KW-0723">Serine/threonine-protein kinase</keyword>
<dbReference type="GO" id="GO:0006914">
    <property type="term" value="P:autophagy"/>
    <property type="evidence" value="ECO:0007669"/>
    <property type="project" value="UniProtKB-ARBA"/>
</dbReference>
<keyword evidence="1 3" id="KW-0547">Nucleotide-binding</keyword>
<dbReference type="GO" id="GO:0004674">
    <property type="term" value="F:protein serine/threonine kinase activity"/>
    <property type="evidence" value="ECO:0007669"/>
    <property type="project" value="UniProtKB-KW"/>
</dbReference>
<dbReference type="SMART" id="SM00220">
    <property type="entry name" value="S_TKc"/>
    <property type="match status" value="1"/>
</dbReference>
<dbReference type="RefSeq" id="XP_066925991.1">
    <property type="nucleotide sequence ID" value="XM_067069890.1"/>
</dbReference>
<organism evidence="6 7">
    <name type="scientific">Clytia hemisphaerica</name>
    <dbReference type="NCBI Taxonomy" id="252671"/>
    <lineage>
        <taxon>Eukaryota</taxon>
        <taxon>Metazoa</taxon>
        <taxon>Cnidaria</taxon>
        <taxon>Hydrozoa</taxon>
        <taxon>Hydroidolina</taxon>
        <taxon>Leptothecata</taxon>
        <taxon>Obeliida</taxon>
        <taxon>Clytiidae</taxon>
        <taxon>Clytia</taxon>
    </lineage>
</organism>
<dbReference type="PANTHER" id="PTHR24348">
    <property type="entry name" value="SERINE/THREONINE-PROTEIN KINASE UNC-51-RELATED"/>
    <property type="match status" value="1"/>
</dbReference>
<dbReference type="GeneID" id="136813379"/>
<dbReference type="PROSITE" id="PS50011">
    <property type="entry name" value="PROTEIN_KINASE_DOM"/>
    <property type="match status" value="1"/>
</dbReference>
<dbReference type="GO" id="GO:0005524">
    <property type="term" value="F:ATP binding"/>
    <property type="evidence" value="ECO:0007669"/>
    <property type="project" value="UniProtKB-UniRule"/>
</dbReference>
<evidence type="ECO:0000259" key="5">
    <source>
        <dbReference type="PROSITE" id="PS50011"/>
    </source>
</evidence>
<dbReference type="AlphaFoldDB" id="A0A7M5UXV5"/>
<dbReference type="InterPro" id="IPR017441">
    <property type="entry name" value="Protein_kinase_ATP_BS"/>
</dbReference>
<dbReference type="GO" id="GO:0010506">
    <property type="term" value="P:regulation of autophagy"/>
    <property type="evidence" value="ECO:0007669"/>
    <property type="project" value="InterPro"/>
</dbReference>
<dbReference type="PROSITE" id="PS00108">
    <property type="entry name" value="PROTEIN_KINASE_ST"/>
    <property type="match status" value="1"/>
</dbReference>
<reference evidence="6" key="1">
    <citation type="submission" date="2021-01" db="UniProtKB">
        <authorList>
            <consortium name="EnsemblMetazoa"/>
        </authorList>
    </citation>
    <scope>IDENTIFICATION</scope>
</reference>
<dbReference type="Pfam" id="PF00069">
    <property type="entry name" value="Pkinase"/>
    <property type="match status" value="1"/>
</dbReference>
<dbReference type="InterPro" id="IPR045269">
    <property type="entry name" value="Atg1-like"/>
</dbReference>
<dbReference type="Proteomes" id="UP000594262">
    <property type="component" value="Unplaced"/>
</dbReference>
<dbReference type="OrthoDB" id="5956925at2759"/>
<evidence type="ECO:0000256" key="1">
    <source>
        <dbReference type="ARBA" id="ARBA00022741"/>
    </source>
</evidence>
<dbReference type="InterPro" id="IPR008271">
    <property type="entry name" value="Ser/Thr_kinase_AS"/>
</dbReference>
<dbReference type="SUPFAM" id="SSF56112">
    <property type="entry name" value="Protein kinase-like (PK-like)"/>
    <property type="match status" value="1"/>
</dbReference>
<keyword evidence="7" id="KW-1185">Reference proteome</keyword>